<reference evidence="2 3" key="2">
    <citation type="submission" date="2019-11" db="EMBL/GenBank/DDBJ databases">
        <title>A de novo genome assembly of a pear dwarfing rootstock.</title>
        <authorList>
            <person name="Wang F."/>
            <person name="Wang J."/>
            <person name="Li S."/>
            <person name="Zhang Y."/>
            <person name="Fang M."/>
            <person name="Ma L."/>
            <person name="Zhao Y."/>
            <person name="Jiang S."/>
        </authorList>
    </citation>
    <scope>NUCLEOTIDE SEQUENCE [LARGE SCALE GENOMIC DNA]</scope>
    <source>
        <strain evidence="2">S2</strain>
        <tissue evidence="2">Leaf</tissue>
    </source>
</reference>
<dbReference type="EMBL" id="SMOL01000776">
    <property type="protein sequence ID" value="KAB2597030.1"/>
    <property type="molecule type" value="Genomic_DNA"/>
</dbReference>
<reference evidence="2 3" key="1">
    <citation type="submission" date="2019-09" db="EMBL/GenBank/DDBJ databases">
        <authorList>
            <person name="Ou C."/>
        </authorList>
    </citation>
    <scope>NUCLEOTIDE SEQUENCE [LARGE SCALE GENOMIC DNA]</scope>
    <source>
        <strain evidence="2">S2</strain>
        <tissue evidence="2">Leaf</tissue>
    </source>
</reference>
<accession>A0A5N5F7E9</accession>
<comment type="caution">
    <text evidence="2">The sequence shown here is derived from an EMBL/GenBank/DDBJ whole genome shotgun (WGS) entry which is preliminary data.</text>
</comment>
<sequence>MQFGQNATGGLSIVKKVEVGQVYSVGWAQRKNGREQGNSNEKLNECGNNVITSTTSNMVSERGNFVVYTIDKRRFVLSLSYLSNHVFQKLFKMSKEAFGISSSEPIILSCDSFFMNYMVSLIKRGHLTVDTEKALLNSIASSYSIN</sequence>
<proteinExistence type="inferred from homology"/>
<dbReference type="AlphaFoldDB" id="A0A5N5F7E9"/>
<dbReference type="Proteomes" id="UP000327157">
    <property type="component" value="Unassembled WGS sequence"/>
</dbReference>
<evidence type="ECO:0000256" key="1">
    <source>
        <dbReference type="ARBA" id="ARBA00006974"/>
    </source>
</evidence>
<organism evidence="2 3">
    <name type="scientific">Pyrus ussuriensis x Pyrus communis</name>
    <dbReference type="NCBI Taxonomy" id="2448454"/>
    <lineage>
        <taxon>Eukaryota</taxon>
        <taxon>Viridiplantae</taxon>
        <taxon>Streptophyta</taxon>
        <taxon>Embryophyta</taxon>
        <taxon>Tracheophyta</taxon>
        <taxon>Spermatophyta</taxon>
        <taxon>Magnoliopsida</taxon>
        <taxon>eudicotyledons</taxon>
        <taxon>Gunneridae</taxon>
        <taxon>Pentapetalae</taxon>
        <taxon>rosids</taxon>
        <taxon>fabids</taxon>
        <taxon>Rosales</taxon>
        <taxon>Rosaceae</taxon>
        <taxon>Amygdaloideae</taxon>
        <taxon>Maleae</taxon>
        <taxon>Pyrus</taxon>
    </lineage>
</organism>
<gene>
    <name evidence="2" type="ORF">D8674_038486</name>
</gene>
<comment type="similarity">
    <text evidence="1">Belongs to the ARG7 family.</text>
</comment>
<dbReference type="PANTHER" id="PTHR31175">
    <property type="entry name" value="AUXIN-RESPONSIVE FAMILY PROTEIN"/>
    <property type="match status" value="1"/>
</dbReference>
<keyword evidence="3" id="KW-1185">Reference proteome</keyword>
<dbReference type="PANTHER" id="PTHR31175:SF108">
    <property type="entry name" value="AUXIN-RESPONSIVE PROTEIN"/>
    <property type="match status" value="1"/>
</dbReference>
<dbReference type="Pfam" id="PF02519">
    <property type="entry name" value="Auxin_inducible"/>
    <property type="match status" value="1"/>
</dbReference>
<dbReference type="GO" id="GO:0009733">
    <property type="term" value="P:response to auxin"/>
    <property type="evidence" value="ECO:0007669"/>
    <property type="project" value="InterPro"/>
</dbReference>
<evidence type="ECO:0000313" key="2">
    <source>
        <dbReference type="EMBL" id="KAB2597030.1"/>
    </source>
</evidence>
<dbReference type="InterPro" id="IPR003676">
    <property type="entry name" value="SAUR_fam"/>
</dbReference>
<protein>
    <submittedName>
        <fullName evidence="2">Uncharacterized protein</fullName>
    </submittedName>
</protein>
<name>A0A5N5F7E9_9ROSA</name>
<evidence type="ECO:0000313" key="3">
    <source>
        <dbReference type="Proteomes" id="UP000327157"/>
    </source>
</evidence>
<dbReference type="OrthoDB" id="1936278at2759"/>